<dbReference type="EMBL" id="UFQS01002950">
    <property type="protein sequence ID" value="SSX14945.1"/>
    <property type="molecule type" value="Genomic_DNA"/>
</dbReference>
<name>A0A336LEG6_CULSO</name>
<gene>
    <name evidence="1" type="primary">CSON007831</name>
</gene>
<dbReference type="AlphaFoldDB" id="A0A336LEG6"/>
<reference evidence="2" key="2">
    <citation type="submission" date="2018-07" db="EMBL/GenBank/DDBJ databases">
        <authorList>
            <person name="Quirk P.G."/>
            <person name="Krulwich T.A."/>
        </authorList>
    </citation>
    <scope>NUCLEOTIDE SEQUENCE</scope>
</reference>
<dbReference type="EMBL" id="UFQT01002950">
    <property type="protein sequence ID" value="SSX34332.1"/>
    <property type="molecule type" value="Genomic_DNA"/>
</dbReference>
<protein>
    <submittedName>
        <fullName evidence="1">CSON007831 protein</fullName>
    </submittedName>
</protein>
<sequence length="99" mass="10285">MTRIKAILGVVQGYPADMSYDNSTLSPVKDQNISDETDLETSEYILNPYFIAVRYPHYRSGYGGGGYGGGGYGGYGGGHGGFGGYGGRGGGYGGYGHHG</sequence>
<dbReference type="VEuPathDB" id="VectorBase:CSON007831"/>
<organism evidence="1">
    <name type="scientific">Culicoides sonorensis</name>
    <name type="common">Biting midge</name>
    <dbReference type="NCBI Taxonomy" id="179676"/>
    <lineage>
        <taxon>Eukaryota</taxon>
        <taxon>Metazoa</taxon>
        <taxon>Ecdysozoa</taxon>
        <taxon>Arthropoda</taxon>
        <taxon>Hexapoda</taxon>
        <taxon>Insecta</taxon>
        <taxon>Pterygota</taxon>
        <taxon>Neoptera</taxon>
        <taxon>Endopterygota</taxon>
        <taxon>Diptera</taxon>
        <taxon>Nematocera</taxon>
        <taxon>Chironomoidea</taxon>
        <taxon>Ceratopogonidae</taxon>
        <taxon>Ceratopogoninae</taxon>
        <taxon>Culicoides</taxon>
        <taxon>Monoculicoides</taxon>
    </lineage>
</organism>
<proteinExistence type="predicted"/>
<accession>A0A336LEG6</accession>
<reference evidence="1" key="1">
    <citation type="submission" date="2018-04" db="EMBL/GenBank/DDBJ databases">
        <authorList>
            <person name="Go L.Y."/>
            <person name="Mitchell J.A."/>
        </authorList>
    </citation>
    <scope>NUCLEOTIDE SEQUENCE</scope>
    <source>
        <tissue evidence="1">Whole organism</tissue>
    </source>
</reference>
<evidence type="ECO:0000313" key="1">
    <source>
        <dbReference type="EMBL" id="SSX14945.1"/>
    </source>
</evidence>
<evidence type="ECO:0000313" key="2">
    <source>
        <dbReference type="EMBL" id="SSX34332.1"/>
    </source>
</evidence>